<evidence type="ECO:0000313" key="10">
    <source>
        <dbReference type="EMBL" id="CAH1160209.1"/>
    </source>
</evidence>
<evidence type="ECO:0000256" key="8">
    <source>
        <dbReference type="ARBA" id="ARBA00023136"/>
    </source>
</evidence>
<keyword evidence="8 9" id="KW-0472">Membrane</keyword>
<name>A0A9P0DP65_PHACE</name>
<reference evidence="10" key="1">
    <citation type="submission" date="2022-01" db="EMBL/GenBank/DDBJ databases">
        <authorList>
            <person name="King R."/>
        </authorList>
    </citation>
    <scope>NUCLEOTIDE SEQUENCE</scope>
</reference>
<dbReference type="GO" id="GO:0000139">
    <property type="term" value="C:Golgi membrane"/>
    <property type="evidence" value="ECO:0007669"/>
    <property type="project" value="UniProtKB-SubCell"/>
</dbReference>
<evidence type="ECO:0000313" key="11">
    <source>
        <dbReference type="Proteomes" id="UP001153737"/>
    </source>
</evidence>
<evidence type="ECO:0000256" key="7">
    <source>
        <dbReference type="ARBA" id="ARBA00023034"/>
    </source>
</evidence>
<evidence type="ECO:0000256" key="2">
    <source>
        <dbReference type="ARBA" id="ARBA00004496"/>
    </source>
</evidence>
<feature type="transmembrane region" description="Helical" evidence="9">
    <location>
        <begin position="64"/>
        <end position="83"/>
    </location>
</feature>
<proteinExistence type="predicted"/>
<keyword evidence="6 9" id="KW-1133">Transmembrane helix</keyword>
<dbReference type="EMBL" id="OU896709">
    <property type="protein sequence ID" value="CAH1160209.1"/>
    <property type="molecule type" value="Genomic_DNA"/>
</dbReference>
<dbReference type="PANTHER" id="PTHR35259">
    <property type="entry name" value="BOMBESIN RECEPTOR-ACTIVATED PROTEIN C6ORF89"/>
    <property type="match status" value="1"/>
</dbReference>
<evidence type="ECO:0000256" key="6">
    <source>
        <dbReference type="ARBA" id="ARBA00022989"/>
    </source>
</evidence>
<dbReference type="InterPro" id="IPR038757">
    <property type="entry name" value="BRAP"/>
</dbReference>
<dbReference type="OrthoDB" id="10036464at2759"/>
<organism evidence="10 11">
    <name type="scientific">Phaedon cochleariae</name>
    <name type="common">Mustard beetle</name>
    <dbReference type="NCBI Taxonomy" id="80249"/>
    <lineage>
        <taxon>Eukaryota</taxon>
        <taxon>Metazoa</taxon>
        <taxon>Ecdysozoa</taxon>
        <taxon>Arthropoda</taxon>
        <taxon>Hexapoda</taxon>
        <taxon>Insecta</taxon>
        <taxon>Pterygota</taxon>
        <taxon>Neoptera</taxon>
        <taxon>Endopterygota</taxon>
        <taxon>Coleoptera</taxon>
        <taxon>Polyphaga</taxon>
        <taxon>Cucujiformia</taxon>
        <taxon>Chrysomeloidea</taxon>
        <taxon>Chrysomelidae</taxon>
        <taxon>Chrysomelinae</taxon>
        <taxon>Chrysomelini</taxon>
        <taxon>Phaedon</taxon>
    </lineage>
</organism>
<dbReference type="Proteomes" id="UP001153737">
    <property type="component" value="Chromosome 3"/>
</dbReference>
<evidence type="ECO:0000256" key="4">
    <source>
        <dbReference type="ARBA" id="ARBA00022692"/>
    </source>
</evidence>
<evidence type="ECO:0000256" key="1">
    <source>
        <dbReference type="ARBA" id="ARBA00004323"/>
    </source>
</evidence>
<keyword evidence="5" id="KW-0735">Signal-anchor</keyword>
<protein>
    <submittedName>
        <fullName evidence="10">Uncharacterized protein</fullName>
    </submittedName>
</protein>
<comment type="subcellular location">
    <subcellularLocation>
        <location evidence="2">Cytoplasm</location>
    </subcellularLocation>
    <subcellularLocation>
        <location evidence="1">Golgi apparatus membrane</location>
        <topology evidence="1">Single-pass type II membrane protein</topology>
    </subcellularLocation>
</comment>
<keyword evidence="3" id="KW-0963">Cytoplasm</keyword>
<keyword evidence="4 9" id="KW-0812">Transmembrane</keyword>
<evidence type="ECO:0000256" key="3">
    <source>
        <dbReference type="ARBA" id="ARBA00022490"/>
    </source>
</evidence>
<keyword evidence="11" id="KW-1185">Reference proteome</keyword>
<accession>A0A9P0DP65</accession>
<sequence>MSKEEILKQYRNDVVNIIKSAKELSLNDEEIKLLFKESFSELKNEINRSKAIHNPTKAQNSCSTFRNTVLLCIILFLAIYVLLNVHQPTSSIVLRNVQGLTHPTLKIVRFLSVPIIKLFPSLTDLYDESCLVENPYFYVSDMECWPCENINSVLNITKVEENLIKSGSGTPFIIKTNQSLVTFHTLQKVYNNNKKILDAEAKSFKSTNTSIITLKDLFSNSINFISSNIHISWRINKMAPARVIRQVFPKPEFLPERSGQSVERFVFIDGDKSEPYTLPNTECSNVFVVQGKGQRSIVLKPSKECAGKCRTVSVVLKASYVLWYNWWYWRPVSLPTQKSSGPSITYINSYC</sequence>
<gene>
    <name evidence="10" type="ORF">PHAECO_LOCUS7215</name>
</gene>
<dbReference type="PANTHER" id="PTHR35259:SF1">
    <property type="entry name" value="BOMBESIN RECEPTOR-ACTIVATED PROTEIN C6ORF89"/>
    <property type="match status" value="1"/>
</dbReference>
<keyword evidence="7" id="KW-0333">Golgi apparatus</keyword>
<evidence type="ECO:0000256" key="9">
    <source>
        <dbReference type="SAM" id="Phobius"/>
    </source>
</evidence>
<evidence type="ECO:0000256" key="5">
    <source>
        <dbReference type="ARBA" id="ARBA00022968"/>
    </source>
</evidence>
<reference evidence="10" key="2">
    <citation type="submission" date="2022-10" db="EMBL/GenBank/DDBJ databases">
        <authorList>
            <consortium name="ENA_rothamsted_submissions"/>
            <consortium name="culmorum"/>
            <person name="King R."/>
        </authorList>
    </citation>
    <scope>NUCLEOTIDE SEQUENCE</scope>
</reference>
<dbReference type="AlphaFoldDB" id="A0A9P0DP65"/>